<evidence type="ECO:0000313" key="3">
    <source>
        <dbReference type="Proteomes" id="UP000887116"/>
    </source>
</evidence>
<protein>
    <submittedName>
        <fullName evidence="2">Uncharacterized protein</fullName>
    </submittedName>
</protein>
<feature type="transmembrane region" description="Helical" evidence="1">
    <location>
        <begin position="46"/>
        <end position="67"/>
    </location>
</feature>
<comment type="caution">
    <text evidence="2">The sequence shown here is derived from an EMBL/GenBank/DDBJ whole genome shotgun (WGS) entry which is preliminary data.</text>
</comment>
<proteinExistence type="predicted"/>
<keyword evidence="1" id="KW-0472">Membrane</keyword>
<dbReference type="Proteomes" id="UP000887116">
    <property type="component" value="Unassembled WGS sequence"/>
</dbReference>
<dbReference type="EMBL" id="BMAO01003437">
    <property type="protein sequence ID" value="GFQ87767.1"/>
    <property type="molecule type" value="Genomic_DNA"/>
</dbReference>
<gene>
    <name evidence="2" type="ORF">TNCT_611421</name>
</gene>
<keyword evidence="3" id="KW-1185">Reference proteome</keyword>
<sequence length="70" mass="8133">MPGMPLSVRDCPCSAPVLYLLRPLYLDLELVTSRVEYLMDLRRHMLLASVRLWLLPPISLHVLVLLWGNY</sequence>
<name>A0A8X6I568_TRICU</name>
<accession>A0A8X6I568</accession>
<keyword evidence="1" id="KW-1133">Transmembrane helix</keyword>
<keyword evidence="1" id="KW-0812">Transmembrane</keyword>
<reference evidence="2" key="1">
    <citation type="submission" date="2020-07" db="EMBL/GenBank/DDBJ databases">
        <title>Multicomponent nature underlies the extraordinary mechanical properties of spider dragline silk.</title>
        <authorList>
            <person name="Kono N."/>
            <person name="Nakamura H."/>
            <person name="Mori M."/>
            <person name="Yoshida Y."/>
            <person name="Ohtoshi R."/>
            <person name="Malay A.D."/>
            <person name="Moran D.A.P."/>
            <person name="Tomita M."/>
            <person name="Numata K."/>
            <person name="Arakawa K."/>
        </authorList>
    </citation>
    <scope>NUCLEOTIDE SEQUENCE</scope>
</reference>
<dbReference type="AlphaFoldDB" id="A0A8X6I568"/>
<organism evidence="2 3">
    <name type="scientific">Trichonephila clavata</name>
    <name type="common">Joro spider</name>
    <name type="synonym">Nephila clavata</name>
    <dbReference type="NCBI Taxonomy" id="2740835"/>
    <lineage>
        <taxon>Eukaryota</taxon>
        <taxon>Metazoa</taxon>
        <taxon>Ecdysozoa</taxon>
        <taxon>Arthropoda</taxon>
        <taxon>Chelicerata</taxon>
        <taxon>Arachnida</taxon>
        <taxon>Araneae</taxon>
        <taxon>Araneomorphae</taxon>
        <taxon>Entelegynae</taxon>
        <taxon>Araneoidea</taxon>
        <taxon>Nephilidae</taxon>
        <taxon>Trichonephila</taxon>
    </lineage>
</organism>
<evidence type="ECO:0000313" key="2">
    <source>
        <dbReference type="EMBL" id="GFQ87767.1"/>
    </source>
</evidence>
<evidence type="ECO:0000256" key="1">
    <source>
        <dbReference type="SAM" id="Phobius"/>
    </source>
</evidence>